<keyword evidence="1" id="KW-0812">Transmembrane</keyword>
<dbReference type="KEGG" id="bthv:CQJ30_00230"/>
<evidence type="ECO:0000313" key="2">
    <source>
        <dbReference type="EMBL" id="CED99912.1"/>
    </source>
</evidence>
<reference evidence="3 4" key="2">
    <citation type="submission" date="2015-01" db="EMBL/GenBank/DDBJ databases">
        <title>Draft Genome Sequences of Four Bacillus thermoamylovorans Strains, Isolated From Food Products.</title>
        <authorList>
            <person name="Krawcyk A.O."/>
            <person name="Berendsen E.M."/>
            <person name="Eijlander R.T."/>
            <person name="de Jong A."/>
            <person name="Wells-Bennik M."/>
            <person name="Kuipers O.P."/>
        </authorList>
    </citation>
    <scope>NUCLEOTIDE SEQUENCE [LARGE SCALE GENOMIC DNA]</scope>
    <source>
        <strain evidence="3 4">B4167</strain>
    </source>
</reference>
<dbReference type="GeneID" id="92959200"/>
<evidence type="ECO:0000313" key="3">
    <source>
        <dbReference type="EMBL" id="KIO73633.1"/>
    </source>
</evidence>
<keyword evidence="5" id="KW-1185">Reference proteome</keyword>
<dbReference type="EMBL" id="CCRF01000002">
    <property type="protein sequence ID" value="CED99912.1"/>
    <property type="molecule type" value="Genomic_DNA"/>
</dbReference>
<keyword evidence="1" id="KW-0472">Membrane</keyword>
<name>A0A090IQK8_9BACI</name>
<reference evidence="2 5" key="1">
    <citation type="submission" date="2014-07" db="EMBL/GenBank/DDBJ databases">
        <authorList>
            <person name="Wibberg Daniel"/>
        </authorList>
    </citation>
    <scope>NUCLEOTIDE SEQUENCE [LARGE SCALE GENOMIC DNA]</scope>
</reference>
<gene>
    <name evidence="3" type="ORF">B4167_0051</name>
    <name evidence="2" type="ORF">BT1A1_0040</name>
</gene>
<dbReference type="AlphaFoldDB" id="A0A090IQK8"/>
<sequence>MLLIFGKFILFYLLGTIAFALYKVMYYSISKKLITKTVEGTKLYWALNLFVKDGKKLDDSDYFTIAVFAVLCTIYL</sequence>
<feature type="transmembrane region" description="Helical" evidence="1">
    <location>
        <begin position="6"/>
        <end position="26"/>
    </location>
</feature>
<accession>A0A090IQK8</accession>
<dbReference type="OrthoDB" id="2936308at2"/>
<dbReference type="PATRIC" id="fig|35841.6.peg.1575"/>
<evidence type="ECO:0000313" key="5">
    <source>
        <dbReference type="Proteomes" id="UP000040576"/>
    </source>
</evidence>
<evidence type="ECO:0000256" key="1">
    <source>
        <dbReference type="SAM" id="Phobius"/>
    </source>
</evidence>
<dbReference type="RefSeq" id="WP_034766836.1">
    <property type="nucleotide sequence ID" value="NZ_CCRF01000002.1"/>
</dbReference>
<dbReference type="eggNOG" id="ENOG5030D4D">
    <property type="taxonomic scope" value="Bacteria"/>
</dbReference>
<organism evidence="2 5">
    <name type="scientific">Caldibacillus thermoamylovorans</name>
    <dbReference type="NCBI Taxonomy" id="35841"/>
    <lineage>
        <taxon>Bacteria</taxon>
        <taxon>Bacillati</taxon>
        <taxon>Bacillota</taxon>
        <taxon>Bacilli</taxon>
        <taxon>Bacillales</taxon>
        <taxon>Bacillaceae</taxon>
        <taxon>Caldibacillus</taxon>
    </lineage>
</organism>
<dbReference type="Proteomes" id="UP000032076">
    <property type="component" value="Unassembled WGS sequence"/>
</dbReference>
<dbReference type="EMBL" id="JXLU01000029">
    <property type="protein sequence ID" value="KIO73633.1"/>
    <property type="molecule type" value="Genomic_DNA"/>
</dbReference>
<evidence type="ECO:0000313" key="4">
    <source>
        <dbReference type="Proteomes" id="UP000032076"/>
    </source>
</evidence>
<dbReference type="Proteomes" id="UP000040576">
    <property type="component" value="Unassembled WGS sequence"/>
</dbReference>
<keyword evidence="1" id="KW-1133">Transmembrane helix</keyword>
<protein>
    <submittedName>
        <fullName evidence="2">Putative membrane protein</fullName>
    </submittedName>
</protein>
<proteinExistence type="predicted"/>